<organism evidence="6 7">
    <name type="scientific">Ancylobacter novellus</name>
    <name type="common">Thiobacillus novellus</name>
    <dbReference type="NCBI Taxonomy" id="921"/>
    <lineage>
        <taxon>Bacteria</taxon>
        <taxon>Pseudomonadati</taxon>
        <taxon>Pseudomonadota</taxon>
        <taxon>Alphaproteobacteria</taxon>
        <taxon>Hyphomicrobiales</taxon>
        <taxon>Xanthobacteraceae</taxon>
        <taxon>Ancylobacter</taxon>
    </lineage>
</organism>
<keyword evidence="2 4" id="KW-0547">Nucleotide-binding</keyword>
<feature type="binding site" evidence="4">
    <location>
        <begin position="15"/>
        <end position="19"/>
    </location>
    <ligand>
        <name>ATP</name>
        <dbReference type="ChEBI" id="CHEBI:30616"/>
    </ligand>
</feature>
<evidence type="ECO:0000256" key="5">
    <source>
        <dbReference type="RuleBase" id="RU361279"/>
    </source>
</evidence>
<accession>A0A2W5MHN1</accession>
<dbReference type="InterPro" id="IPR024185">
    <property type="entry name" value="FTHF_cligase-like_sf"/>
</dbReference>
<dbReference type="Pfam" id="PF01812">
    <property type="entry name" value="5-FTHF_cyc-lig"/>
    <property type="match status" value="1"/>
</dbReference>
<keyword evidence="6" id="KW-0436">Ligase</keyword>
<dbReference type="PANTHER" id="PTHR23407">
    <property type="entry name" value="ATPASE INHIBITOR/5-FORMYLTETRAHYDROFOLATE CYCLO-LIGASE"/>
    <property type="match status" value="1"/>
</dbReference>
<keyword evidence="3 4" id="KW-0067">ATP-binding</keyword>
<dbReference type="InterPro" id="IPR002698">
    <property type="entry name" value="FTHF_cligase"/>
</dbReference>
<sequence length="200" mass="20759">MTSTDAPTSDVAAEKAALRKAALAARAALGEDERRAAALAVAELGAELVAREKPARVSLFISVKGEIDMAPLAERLAALGVSLCLPVIAAKAAPLVFRDWRPGDALEDKPFGLKEPPASVAEVAPDLLFVPLAAFDGDGGRIGYGGGFYDRTLEKLRAEGAALAVGVAFAAQEISRAPVEVHDQPLDYVLTETGLRSLGA</sequence>
<dbReference type="EC" id="6.3.3.2" evidence="5"/>
<reference evidence="6 7" key="1">
    <citation type="submission" date="2017-08" db="EMBL/GenBank/DDBJ databases">
        <title>Infants hospitalized years apart are colonized by the same room-sourced microbial strains.</title>
        <authorList>
            <person name="Brooks B."/>
            <person name="Olm M.R."/>
            <person name="Firek B.A."/>
            <person name="Baker R."/>
            <person name="Thomas B.C."/>
            <person name="Morowitz M.J."/>
            <person name="Banfield J.F."/>
        </authorList>
    </citation>
    <scope>NUCLEOTIDE SEQUENCE [LARGE SCALE GENOMIC DNA]</scope>
    <source>
        <strain evidence="6">S2_005_003_R2_43</strain>
    </source>
</reference>
<dbReference type="SUPFAM" id="SSF100950">
    <property type="entry name" value="NagB/RpiA/CoA transferase-like"/>
    <property type="match status" value="1"/>
</dbReference>
<dbReference type="EMBL" id="QFPN01000001">
    <property type="protein sequence ID" value="PZQ19367.1"/>
    <property type="molecule type" value="Genomic_DNA"/>
</dbReference>
<keyword evidence="5" id="KW-0460">Magnesium</keyword>
<comment type="cofactor">
    <cofactor evidence="5">
        <name>Mg(2+)</name>
        <dbReference type="ChEBI" id="CHEBI:18420"/>
    </cofactor>
</comment>
<keyword evidence="5" id="KW-0479">Metal-binding</keyword>
<comment type="catalytic activity">
    <reaction evidence="5">
        <text>(6S)-5-formyl-5,6,7,8-tetrahydrofolate + ATP = (6R)-5,10-methenyltetrahydrofolate + ADP + phosphate</text>
        <dbReference type="Rhea" id="RHEA:10488"/>
        <dbReference type="ChEBI" id="CHEBI:30616"/>
        <dbReference type="ChEBI" id="CHEBI:43474"/>
        <dbReference type="ChEBI" id="CHEBI:57455"/>
        <dbReference type="ChEBI" id="CHEBI:57457"/>
        <dbReference type="ChEBI" id="CHEBI:456216"/>
        <dbReference type="EC" id="6.3.3.2"/>
    </reaction>
</comment>
<evidence type="ECO:0000256" key="3">
    <source>
        <dbReference type="ARBA" id="ARBA00022840"/>
    </source>
</evidence>
<dbReference type="GO" id="GO:0035999">
    <property type="term" value="P:tetrahydrofolate interconversion"/>
    <property type="evidence" value="ECO:0007669"/>
    <property type="project" value="TreeGrafter"/>
</dbReference>
<dbReference type="PIRSF" id="PIRSF006806">
    <property type="entry name" value="FTHF_cligase"/>
    <property type="match status" value="1"/>
</dbReference>
<feature type="binding site" evidence="4">
    <location>
        <position position="66"/>
    </location>
    <ligand>
        <name>substrate</name>
    </ligand>
</feature>
<evidence type="ECO:0000256" key="2">
    <source>
        <dbReference type="ARBA" id="ARBA00022741"/>
    </source>
</evidence>
<dbReference type="AlphaFoldDB" id="A0A2W5MHN1"/>
<comment type="caution">
    <text evidence="6">The sequence shown here is derived from an EMBL/GenBank/DDBJ whole genome shotgun (WGS) entry which is preliminary data.</text>
</comment>
<dbReference type="Gene3D" id="3.40.50.10420">
    <property type="entry name" value="NagB/RpiA/CoA transferase-like"/>
    <property type="match status" value="1"/>
</dbReference>
<evidence type="ECO:0000256" key="1">
    <source>
        <dbReference type="ARBA" id="ARBA00010638"/>
    </source>
</evidence>
<gene>
    <name evidence="6" type="ORF">DI565_01745</name>
</gene>
<protein>
    <recommendedName>
        <fullName evidence="5">5-formyltetrahydrofolate cyclo-ligase</fullName>
        <ecNumber evidence="5">6.3.3.2</ecNumber>
    </recommendedName>
</protein>
<name>A0A2W5MHN1_ANCNO</name>
<dbReference type="InterPro" id="IPR037171">
    <property type="entry name" value="NagB/RpiA_transferase-like"/>
</dbReference>
<dbReference type="PANTHER" id="PTHR23407:SF1">
    <property type="entry name" value="5-FORMYLTETRAHYDROFOLATE CYCLO-LIGASE"/>
    <property type="match status" value="1"/>
</dbReference>
<comment type="similarity">
    <text evidence="1 5">Belongs to the 5-formyltetrahydrofolate cyclo-ligase family.</text>
</comment>
<dbReference type="Proteomes" id="UP000249577">
    <property type="component" value="Unassembled WGS sequence"/>
</dbReference>
<proteinExistence type="inferred from homology"/>
<evidence type="ECO:0000256" key="4">
    <source>
        <dbReference type="PIRSR" id="PIRSR006806-1"/>
    </source>
</evidence>
<dbReference type="GO" id="GO:0030272">
    <property type="term" value="F:5-formyltetrahydrofolate cyclo-ligase activity"/>
    <property type="evidence" value="ECO:0007669"/>
    <property type="project" value="UniProtKB-EC"/>
</dbReference>
<dbReference type="NCBIfam" id="TIGR02727">
    <property type="entry name" value="MTHFS_bact"/>
    <property type="match status" value="1"/>
</dbReference>
<dbReference type="GO" id="GO:0046872">
    <property type="term" value="F:metal ion binding"/>
    <property type="evidence" value="ECO:0007669"/>
    <property type="project" value="UniProtKB-KW"/>
</dbReference>
<feature type="binding site" evidence="4">
    <location>
        <position position="61"/>
    </location>
    <ligand>
        <name>substrate</name>
    </ligand>
</feature>
<dbReference type="GO" id="GO:0005524">
    <property type="term" value="F:ATP binding"/>
    <property type="evidence" value="ECO:0007669"/>
    <property type="project" value="UniProtKB-KW"/>
</dbReference>
<dbReference type="GO" id="GO:0009396">
    <property type="term" value="P:folic acid-containing compound biosynthetic process"/>
    <property type="evidence" value="ECO:0007669"/>
    <property type="project" value="TreeGrafter"/>
</dbReference>
<feature type="binding site" evidence="4">
    <location>
        <begin position="141"/>
        <end position="149"/>
    </location>
    <ligand>
        <name>ATP</name>
        <dbReference type="ChEBI" id="CHEBI:30616"/>
    </ligand>
</feature>
<evidence type="ECO:0000313" key="6">
    <source>
        <dbReference type="EMBL" id="PZQ19367.1"/>
    </source>
</evidence>
<evidence type="ECO:0000313" key="7">
    <source>
        <dbReference type="Proteomes" id="UP000249577"/>
    </source>
</evidence>